<dbReference type="Gene3D" id="3.40.1440.10">
    <property type="entry name" value="GIY-YIG endonuclease"/>
    <property type="match status" value="1"/>
</dbReference>
<dbReference type="SUPFAM" id="SSF47781">
    <property type="entry name" value="RuvA domain 2-like"/>
    <property type="match status" value="1"/>
</dbReference>
<feature type="domain" description="UvrC family homology region profile" evidence="10">
    <location>
        <begin position="255"/>
        <end position="497"/>
    </location>
</feature>
<name>A0A2K9P119_9FIRM</name>
<feature type="domain" description="UVR" evidence="8">
    <location>
        <begin position="204"/>
        <end position="239"/>
    </location>
</feature>
<dbReference type="CDD" id="cd10434">
    <property type="entry name" value="GIY-YIG_UvrC_Cho"/>
    <property type="match status" value="1"/>
</dbReference>
<dbReference type="EMBL" id="CP020991">
    <property type="protein sequence ID" value="AUO18268.1"/>
    <property type="molecule type" value="Genomic_DNA"/>
</dbReference>
<dbReference type="Pfam" id="PF22920">
    <property type="entry name" value="UvrC_RNaseH"/>
    <property type="match status" value="1"/>
</dbReference>
<evidence type="ECO:0000313" key="12">
    <source>
        <dbReference type="Proteomes" id="UP000235589"/>
    </source>
</evidence>
<keyword evidence="2 7" id="KW-0227">DNA damage</keyword>
<dbReference type="InterPro" id="IPR001162">
    <property type="entry name" value="UvrC_RNase_H_dom"/>
</dbReference>
<evidence type="ECO:0000256" key="7">
    <source>
        <dbReference type="HAMAP-Rule" id="MF_00203"/>
    </source>
</evidence>
<dbReference type="PROSITE" id="PS50164">
    <property type="entry name" value="GIY_YIG"/>
    <property type="match status" value="1"/>
</dbReference>
<accession>A0A2K9P119</accession>
<keyword evidence="6 7" id="KW-0742">SOS response</keyword>
<evidence type="ECO:0000256" key="2">
    <source>
        <dbReference type="ARBA" id="ARBA00022763"/>
    </source>
</evidence>
<dbReference type="GO" id="GO:0009380">
    <property type="term" value="C:excinuclease repair complex"/>
    <property type="evidence" value="ECO:0007669"/>
    <property type="project" value="InterPro"/>
</dbReference>
<dbReference type="Pfam" id="PF02151">
    <property type="entry name" value="UVR"/>
    <property type="match status" value="1"/>
</dbReference>
<dbReference type="Gene3D" id="1.10.150.20">
    <property type="entry name" value="5' to 3' exonuclease, C-terminal subdomain"/>
    <property type="match status" value="1"/>
</dbReference>
<dbReference type="AlphaFoldDB" id="A0A2K9P119"/>
<dbReference type="GO" id="GO:0003677">
    <property type="term" value="F:DNA binding"/>
    <property type="evidence" value="ECO:0007669"/>
    <property type="project" value="UniProtKB-UniRule"/>
</dbReference>
<dbReference type="InterPro" id="IPR036876">
    <property type="entry name" value="UVR_dom_sf"/>
</dbReference>
<dbReference type="InterPro" id="IPR050066">
    <property type="entry name" value="UvrABC_protein_C"/>
</dbReference>
<dbReference type="Pfam" id="PF14520">
    <property type="entry name" value="HHH_5"/>
    <property type="match status" value="1"/>
</dbReference>
<evidence type="ECO:0000256" key="3">
    <source>
        <dbReference type="ARBA" id="ARBA00022769"/>
    </source>
</evidence>
<dbReference type="SUPFAM" id="SSF82771">
    <property type="entry name" value="GIY-YIG endonuclease"/>
    <property type="match status" value="1"/>
</dbReference>
<dbReference type="PROSITE" id="PS50165">
    <property type="entry name" value="UVRC"/>
    <property type="match status" value="1"/>
</dbReference>
<reference evidence="11 12" key="1">
    <citation type="submission" date="2017-04" db="EMBL/GenBank/DDBJ databases">
        <title>Monoglobus pectinilyticus 14 draft genome.</title>
        <authorList>
            <person name="Kim C."/>
            <person name="Rosendale D.I."/>
            <person name="Kelly W.J."/>
            <person name="Tannock G.W."/>
            <person name="Patchett M.L."/>
            <person name="Jordens J.Z."/>
        </authorList>
    </citation>
    <scope>NUCLEOTIDE SEQUENCE [LARGE SCALE GENOMIC DNA]</scope>
    <source>
        <strain evidence="11 12">14</strain>
    </source>
</reference>
<dbReference type="GO" id="GO:0009381">
    <property type="term" value="F:excinuclease ABC activity"/>
    <property type="evidence" value="ECO:0007669"/>
    <property type="project" value="UniProtKB-UniRule"/>
</dbReference>
<sequence>MCRIKEKLKTLPMSPGVYLMKDKDGKIIYVGKSKVLKSRVSSYFINSKSHTVKTVKMVNQVNDFDYILTDSEVEALILECNLIKKYMPKYNILLKDDKQYPYIKITVKEDYPKIFVTRRLVKDGSKYFGPYMSAANTKETLDTIKRIFKIRTCNRVLPRDIGKDRPCLYYQIGQCSAPCAGKISQEEYSEMFNKISDVLSGNYSMLEKALTEKMYKASDNLEYEKAAGYRDRINNLRALDEKQKIISTNEDNRDIIGVYRENNDCCVQIFYMRGGKMLGSEHYVFENSDDTLEELISGFIKQFYFTATNIPKEILIPVEIEDSEEIEKWLSEKSGHKIRVHMPKRGDKAHTITMVNKNAEESLKVHKFKRDREQTNQNAVLKGLMELLKLKITPFRIESYDISNISGSQSVGVCVVYNNARPHKSSYRKFNIKTVEGANDYESTREVIFRRISKAYEEEDAIKSGTLQDDKAKFLPLPNLILLDGGKGHVHVIKELFETMGEEIPVYGMVKDDKHRTRALTDENQEFYIDKDSELFKFLTGLQEEVHRFAITAFRKKHEKASVHSELDDIKGVGPAKRNKLLLSFSSIKKIKNATVGELSAVIDPQTARNVYKYFHPEN</sequence>
<dbReference type="NCBIfam" id="TIGR00194">
    <property type="entry name" value="uvrC"/>
    <property type="match status" value="1"/>
</dbReference>
<dbReference type="Pfam" id="PF01541">
    <property type="entry name" value="GIY-YIG"/>
    <property type="match status" value="1"/>
</dbReference>
<comment type="function">
    <text evidence="7">The UvrABC repair system catalyzes the recognition and processing of DNA lesions. UvrC both incises the 5' and 3' sides of the lesion. The N-terminal half is responsible for the 3' incision and the C-terminal half is responsible for the 5' incision.</text>
</comment>
<comment type="subunit">
    <text evidence="7">Interacts with UvrB in an incision complex.</text>
</comment>
<gene>
    <name evidence="7" type="primary">uvrC</name>
    <name evidence="11" type="ORF">B9O19_00083</name>
</gene>
<keyword evidence="12" id="KW-1185">Reference proteome</keyword>
<dbReference type="PANTHER" id="PTHR30562:SF1">
    <property type="entry name" value="UVRABC SYSTEM PROTEIN C"/>
    <property type="match status" value="1"/>
</dbReference>
<dbReference type="Gene3D" id="3.30.420.340">
    <property type="entry name" value="UvrC, RNAse H endonuclease domain"/>
    <property type="match status" value="1"/>
</dbReference>
<evidence type="ECO:0000256" key="4">
    <source>
        <dbReference type="ARBA" id="ARBA00022881"/>
    </source>
</evidence>
<keyword evidence="1 7" id="KW-0963">Cytoplasm</keyword>
<comment type="subcellular location">
    <subcellularLocation>
        <location evidence="7">Cytoplasm</location>
    </subcellularLocation>
</comment>
<dbReference type="KEGG" id="mpec:B9O19_00083"/>
<dbReference type="InterPro" id="IPR035901">
    <property type="entry name" value="GIY-YIG_endonuc_sf"/>
</dbReference>
<keyword evidence="5 7" id="KW-0234">DNA repair</keyword>
<evidence type="ECO:0000259" key="8">
    <source>
        <dbReference type="PROSITE" id="PS50151"/>
    </source>
</evidence>
<keyword evidence="3 7" id="KW-0228">DNA excision</keyword>
<evidence type="ECO:0000259" key="10">
    <source>
        <dbReference type="PROSITE" id="PS50165"/>
    </source>
</evidence>
<dbReference type="GO" id="GO:0005737">
    <property type="term" value="C:cytoplasm"/>
    <property type="evidence" value="ECO:0007669"/>
    <property type="project" value="UniProtKB-SubCell"/>
</dbReference>
<dbReference type="SMART" id="SM00465">
    <property type="entry name" value="GIYc"/>
    <property type="match status" value="1"/>
</dbReference>
<dbReference type="InterPro" id="IPR001943">
    <property type="entry name" value="UVR_dom"/>
</dbReference>
<dbReference type="PROSITE" id="PS50151">
    <property type="entry name" value="UVR"/>
    <property type="match status" value="1"/>
</dbReference>
<evidence type="ECO:0000256" key="6">
    <source>
        <dbReference type="ARBA" id="ARBA00023236"/>
    </source>
</evidence>
<dbReference type="PANTHER" id="PTHR30562">
    <property type="entry name" value="UVRC/OXIDOREDUCTASE"/>
    <property type="match status" value="1"/>
</dbReference>
<dbReference type="InterPro" id="IPR047296">
    <property type="entry name" value="GIY-YIG_UvrC_Cho"/>
</dbReference>
<evidence type="ECO:0000313" key="11">
    <source>
        <dbReference type="EMBL" id="AUO18268.1"/>
    </source>
</evidence>
<comment type="similarity">
    <text evidence="7">Belongs to the UvrC family.</text>
</comment>
<dbReference type="GO" id="GO:0009432">
    <property type="term" value="P:SOS response"/>
    <property type="evidence" value="ECO:0007669"/>
    <property type="project" value="UniProtKB-UniRule"/>
</dbReference>
<dbReference type="GO" id="GO:0006289">
    <property type="term" value="P:nucleotide-excision repair"/>
    <property type="evidence" value="ECO:0007669"/>
    <property type="project" value="UniProtKB-UniRule"/>
</dbReference>
<organism evidence="11 12">
    <name type="scientific">Monoglobus pectinilyticus</name>
    <dbReference type="NCBI Taxonomy" id="1981510"/>
    <lineage>
        <taxon>Bacteria</taxon>
        <taxon>Bacillati</taxon>
        <taxon>Bacillota</taxon>
        <taxon>Clostridia</taxon>
        <taxon>Monoglobales</taxon>
        <taxon>Monoglobaceae</taxon>
        <taxon>Monoglobus</taxon>
    </lineage>
</organism>
<dbReference type="NCBIfam" id="NF001824">
    <property type="entry name" value="PRK00558.1-5"/>
    <property type="match status" value="1"/>
</dbReference>
<dbReference type="HAMAP" id="MF_00203">
    <property type="entry name" value="UvrC"/>
    <property type="match status" value="1"/>
</dbReference>
<dbReference type="SUPFAM" id="SSF46600">
    <property type="entry name" value="C-terminal UvrC-binding domain of UvrB"/>
    <property type="match status" value="1"/>
</dbReference>
<dbReference type="Pfam" id="PF08459">
    <property type="entry name" value="UvrC_RNaseH_dom"/>
    <property type="match status" value="1"/>
</dbReference>
<evidence type="ECO:0000256" key="5">
    <source>
        <dbReference type="ARBA" id="ARBA00023204"/>
    </source>
</evidence>
<protein>
    <recommendedName>
        <fullName evidence="7">UvrABC system protein C</fullName>
        <shortName evidence="7">Protein UvrC</shortName>
    </recommendedName>
    <alternativeName>
        <fullName evidence="7">Excinuclease ABC subunit C</fullName>
    </alternativeName>
</protein>
<dbReference type="InterPro" id="IPR000305">
    <property type="entry name" value="GIY-YIG_endonuc"/>
</dbReference>
<dbReference type="InterPro" id="IPR038476">
    <property type="entry name" value="UvrC_RNase_H_dom_sf"/>
</dbReference>
<keyword evidence="4 7" id="KW-0267">Excision nuclease</keyword>
<dbReference type="OrthoDB" id="9804933at2"/>
<feature type="domain" description="GIY-YIG" evidence="9">
    <location>
        <begin position="13"/>
        <end position="92"/>
    </location>
</feature>
<evidence type="ECO:0000259" key="9">
    <source>
        <dbReference type="PROSITE" id="PS50164"/>
    </source>
</evidence>
<dbReference type="FunFam" id="3.40.1440.10:FF:000001">
    <property type="entry name" value="UvrABC system protein C"/>
    <property type="match status" value="1"/>
</dbReference>
<dbReference type="InterPro" id="IPR010994">
    <property type="entry name" value="RuvA_2-like"/>
</dbReference>
<dbReference type="Proteomes" id="UP000235589">
    <property type="component" value="Chromosome"/>
</dbReference>
<proteinExistence type="inferred from homology"/>
<dbReference type="Gene3D" id="4.10.860.10">
    <property type="entry name" value="UVR domain"/>
    <property type="match status" value="1"/>
</dbReference>
<dbReference type="InterPro" id="IPR004791">
    <property type="entry name" value="UvrC"/>
</dbReference>
<evidence type="ECO:0000256" key="1">
    <source>
        <dbReference type="ARBA" id="ARBA00022490"/>
    </source>
</evidence>